<evidence type="ECO:0000313" key="1">
    <source>
        <dbReference type="EMBL" id="MET1254157.1"/>
    </source>
</evidence>
<gene>
    <name evidence="1" type="ORF">ABVT43_03355</name>
</gene>
<proteinExistence type="predicted"/>
<dbReference type="RefSeq" id="WP_353873707.1">
    <property type="nucleotide sequence ID" value="NZ_JBEVCJ010000002.1"/>
</dbReference>
<comment type="caution">
    <text evidence="1">The sequence shown here is derived from an EMBL/GenBank/DDBJ whole genome shotgun (WGS) entry which is preliminary data.</text>
</comment>
<dbReference type="Proteomes" id="UP001548189">
    <property type="component" value="Unassembled WGS sequence"/>
</dbReference>
<accession>A0ABV2BQD8</accession>
<organism evidence="1 2">
    <name type="scientific">Aliikangiella maris</name>
    <dbReference type="NCBI Taxonomy" id="3162458"/>
    <lineage>
        <taxon>Bacteria</taxon>
        <taxon>Pseudomonadati</taxon>
        <taxon>Pseudomonadota</taxon>
        <taxon>Gammaproteobacteria</taxon>
        <taxon>Oceanospirillales</taxon>
        <taxon>Pleioneaceae</taxon>
        <taxon>Aliikangiella</taxon>
    </lineage>
</organism>
<protein>
    <submittedName>
        <fullName evidence="1">Uncharacterized protein</fullName>
    </submittedName>
</protein>
<keyword evidence="2" id="KW-1185">Reference proteome</keyword>
<name>A0ABV2BQD8_9GAMM</name>
<reference evidence="1 2" key="1">
    <citation type="submission" date="2024-06" db="EMBL/GenBank/DDBJ databases">
        <authorList>
            <person name="Li F."/>
        </authorList>
    </citation>
    <scope>NUCLEOTIDE SEQUENCE [LARGE SCALE GENOMIC DNA]</scope>
    <source>
        <strain evidence="1 2">GXAS 311</strain>
    </source>
</reference>
<sequence>MAKRNQLIQSLIEARDIAGISAEYLMTFLKFLKSEREQHLLYSLCCNFHRVEHTLEIELIHLGIDITSRTYQADSFKNSIYVDVDFVDAITTFLKEKELDRIKNRFS</sequence>
<evidence type="ECO:0000313" key="2">
    <source>
        <dbReference type="Proteomes" id="UP001548189"/>
    </source>
</evidence>
<dbReference type="EMBL" id="JBEVCJ010000002">
    <property type="protein sequence ID" value="MET1254157.1"/>
    <property type="molecule type" value="Genomic_DNA"/>
</dbReference>